<reference evidence="2 3" key="1">
    <citation type="submission" date="2018-11" db="EMBL/GenBank/DDBJ databases">
        <title>Genome sequence of Saitozyma podzolica DSM 27192.</title>
        <authorList>
            <person name="Aliyu H."/>
            <person name="Gorte O."/>
            <person name="Ochsenreither K."/>
        </authorList>
    </citation>
    <scope>NUCLEOTIDE SEQUENCE [LARGE SCALE GENOMIC DNA]</scope>
    <source>
        <strain evidence="2 3">DSM 27192</strain>
    </source>
</reference>
<proteinExistence type="predicted"/>
<dbReference type="EMBL" id="RSCD01000018">
    <property type="protein sequence ID" value="RSH87171.1"/>
    <property type="molecule type" value="Genomic_DNA"/>
</dbReference>
<dbReference type="PANTHER" id="PTHR38887:SF1">
    <property type="entry name" value="RAS MODIFICATION PROTEIN ERF4"/>
    <property type="match status" value="1"/>
</dbReference>
<dbReference type="InterPro" id="IPR053221">
    <property type="entry name" value="Burnettramic_acid_biosynth"/>
</dbReference>
<feature type="compositionally biased region" description="Gly residues" evidence="1">
    <location>
        <begin position="19"/>
        <end position="40"/>
    </location>
</feature>
<evidence type="ECO:0000256" key="1">
    <source>
        <dbReference type="SAM" id="MobiDB-lite"/>
    </source>
</evidence>
<feature type="compositionally biased region" description="Low complexity" evidence="1">
    <location>
        <begin position="41"/>
        <end position="58"/>
    </location>
</feature>
<feature type="compositionally biased region" description="Low complexity" evidence="1">
    <location>
        <begin position="9"/>
        <end position="18"/>
    </location>
</feature>
<keyword evidence="3" id="KW-1185">Reference proteome</keyword>
<organism evidence="2 3">
    <name type="scientific">Saitozyma podzolica</name>
    <dbReference type="NCBI Taxonomy" id="1890683"/>
    <lineage>
        <taxon>Eukaryota</taxon>
        <taxon>Fungi</taxon>
        <taxon>Dikarya</taxon>
        <taxon>Basidiomycota</taxon>
        <taxon>Agaricomycotina</taxon>
        <taxon>Tremellomycetes</taxon>
        <taxon>Tremellales</taxon>
        <taxon>Trimorphomycetaceae</taxon>
        <taxon>Saitozyma</taxon>
    </lineage>
</organism>
<dbReference type="PANTHER" id="PTHR38887">
    <property type="entry name" value="CHROMOSOME 21, WHOLE GENOME SHOTGUN SEQUENCE"/>
    <property type="match status" value="1"/>
</dbReference>
<evidence type="ECO:0000313" key="3">
    <source>
        <dbReference type="Proteomes" id="UP000279259"/>
    </source>
</evidence>
<comment type="caution">
    <text evidence="2">The sequence shown here is derived from an EMBL/GenBank/DDBJ whole genome shotgun (WGS) entry which is preliminary data.</text>
</comment>
<dbReference type="AlphaFoldDB" id="A0A427Y7W0"/>
<feature type="compositionally biased region" description="Polar residues" evidence="1">
    <location>
        <begin position="79"/>
        <end position="100"/>
    </location>
</feature>
<accession>A0A427Y7W0</accession>
<protein>
    <submittedName>
        <fullName evidence="2">Uncharacterized protein</fullName>
    </submittedName>
</protein>
<feature type="compositionally biased region" description="Low complexity" evidence="1">
    <location>
        <begin position="66"/>
        <end position="78"/>
    </location>
</feature>
<dbReference type="OrthoDB" id="3068835at2759"/>
<feature type="region of interest" description="Disordered" evidence="1">
    <location>
        <begin position="1"/>
        <end position="164"/>
    </location>
</feature>
<feature type="compositionally biased region" description="Polar residues" evidence="1">
    <location>
        <begin position="116"/>
        <end position="126"/>
    </location>
</feature>
<evidence type="ECO:0000313" key="2">
    <source>
        <dbReference type="EMBL" id="RSH87171.1"/>
    </source>
</evidence>
<dbReference type="Proteomes" id="UP000279259">
    <property type="component" value="Unassembled WGS sequence"/>
</dbReference>
<gene>
    <name evidence="2" type="ORF">EHS25_003662</name>
</gene>
<name>A0A427Y7W0_9TREE</name>
<sequence length="405" mass="42773">MGILRDTLSGVMQQQQQGGFSGNRGGNGGWASGPSYGGGYQQQQPQGYQQQGYQQQGYGQQGYGQQGYQPYGQYGYQQNYHDSNPSQGYNNGLTPSSNTVAPPLPPRRQPSPYGASETNPPSYQTANGNGNGNEQQSSLGAEKSPTPTDSASPPPPLSRPIALPQIDYGDASPFVRGYSSEMDRLGIDQGSFLHFVDAINVSIIPNAEAQIVNKAAGLAGWFVPGAGGIALGVLQAGAQIGGAIQLKSATANCLARANQEMFNPLGLEVLIVTSQDLDCTVGQPVSSGMSQSWSNGFGMGGYPSSNGFGAGSNSPGAFGASYMHRLQSYGSLIAPLTTILPPLQNSGRNDLSAQFGARLSSKQQAKAWEKAQKDLSKGKGKKAQSLEKNFHWLLIRQMNTFGQQF</sequence>